<evidence type="ECO:0000259" key="1">
    <source>
        <dbReference type="Pfam" id="PF06276"/>
    </source>
</evidence>
<dbReference type="Proteomes" id="UP000270678">
    <property type="component" value="Chromosome"/>
</dbReference>
<dbReference type="OrthoDB" id="2819999at2"/>
<dbReference type="AlphaFoldDB" id="A0A3Q9IAW6"/>
<reference evidence="3" key="1">
    <citation type="submission" date="2018-12" db="EMBL/GenBank/DDBJ databases">
        <title>Complete genome sequence of Paenibacillus sp. MBLB1234.</title>
        <authorList>
            <person name="Nam Y.-D."/>
            <person name="Kang J."/>
            <person name="Chung W.-H."/>
            <person name="Park Y.S."/>
        </authorList>
    </citation>
    <scope>NUCLEOTIDE SEQUENCE [LARGE SCALE GENOMIC DNA]</scope>
    <source>
        <strain evidence="3">MBLB1234</strain>
    </source>
</reference>
<dbReference type="RefSeq" id="WP_127001661.1">
    <property type="nucleotide sequence ID" value="NZ_CP034346.1"/>
</dbReference>
<keyword evidence="3" id="KW-1185">Reference proteome</keyword>
<organism evidence="2 3">
    <name type="scientific">Paenibacillus lutimineralis</name>
    <dbReference type="NCBI Taxonomy" id="2707005"/>
    <lineage>
        <taxon>Bacteria</taxon>
        <taxon>Bacillati</taxon>
        <taxon>Bacillota</taxon>
        <taxon>Bacilli</taxon>
        <taxon>Bacillales</taxon>
        <taxon>Paenibacillaceae</taxon>
        <taxon>Paenibacillus</taxon>
    </lineage>
</organism>
<dbReference type="GO" id="GO:0003824">
    <property type="term" value="F:catalytic activity"/>
    <property type="evidence" value="ECO:0007669"/>
    <property type="project" value="UniProtKB-ARBA"/>
</dbReference>
<evidence type="ECO:0000313" key="2">
    <source>
        <dbReference type="EMBL" id="AZS16749.1"/>
    </source>
</evidence>
<accession>A0A3Q9IAW6</accession>
<protein>
    <recommendedName>
        <fullName evidence="1">Aerobactin siderophore biosynthesis IucA/IucC-like C-terminal domain-containing protein</fullName>
    </recommendedName>
</protein>
<gene>
    <name evidence="2" type="ORF">EI981_21310</name>
</gene>
<name>A0A3Q9IAW6_9BACL</name>
<proteinExistence type="predicted"/>
<evidence type="ECO:0000313" key="3">
    <source>
        <dbReference type="Proteomes" id="UP000270678"/>
    </source>
</evidence>
<dbReference type="EMBL" id="CP034346">
    <property type="protein sequence ID" value="AZS16749.1"/>
    <property type="molecule type" value="Genomic_DNA"/>
</dbReference>
<dbReference type="KEGG" id="plut:EI981_21310"/>
<dbReference type="Pfam" id="PF06276">
    <property type="entry name" value="FhuF"/>
    <property type="match status" value="1"/>
</dbReference>
<dbReference type="InterPro" id="IPR022770">
    <property type="entry name" value="IucA/IucC-like_C"/>
</dbReference>
<sequence>MATLDHPLFKTRYHMFRADSAHISSEALIIHGVDLLDSEALEAFLSVFGEAIQSPRKEVTGSIFMKRYVSLIAGALYAFSYCDRCLDISLEQLKIVLQKDKLHFLLATEEELPGISMIPEREERRRLLLQRMYHSNMKPVWNAIIQATGIGGSTLWATLSYLVAYWKQEDINKLETDEARRCVEEDYRYFTNHAWIDSFADCPINPIFSRFKSVEIDDHTVLVRAKCCLQYCLPGDDRYCYTCPRISEENRTRKYRAHH</sequence>
<feature type="domain" description="Aerobactin siderophore biosynthesis IucA/IucC-like C-terminal" evidence="1">
    <location>
        <begin position="62"/>
        <end position="181"/>
    </location>
</feature>